<dbReference type="Proteomes" id="UP001197770">
    <property type="component" value="Unassembled WGS sequence"/>
</dbReference>
<evidence type="ECO:0000313" key="5">
    <source>
        <dbReference type="Proteomes" id="UP001197770"/>
    </source>
</evidence>
<name>A0ABS8GSB8_9FLAO</name>
<reference evidence="4 5" key="1">
    <citation type="submission" date="2021-11" db="EMBL/GenBank/DDBJ databases">
        <title>Seasonal and diel survey of microbial diversity of the Tyrrhenian coast.</title>
        <authorList>
            <person name="Gattoni G."/>
            <person name="Corral P."/>
        </authorList>
    </citation>
    <scope>NUCLEOTIDE SEQUENCE [LARGE SCALE GENOMIC DNA]</scope>
    <source>
        <strain evidence="4 5">Mr9</strain>
    </source>
</reference>
<keyword evidence="5" id="KW-1185">Reference proteome</keyword>
<evidence type="ECO:0000256" key="2">
    <source>
        <dbReference type="SAM" id="Phobius"/>
    </source>
</evidence>
<feature type="compositionally biased region" description="Polar residues" evidence="1">
    <location>
        <begin position="112"/>
        <end position="135"/>
    </location>
</feature>
<sequence>MKEKKNIDRLFQEKFKDFEAQPAPHVWESIAAREKQKRKRVIPLWIKLGGVAAVLALLLLGGNFFEINNPNDDQQPKLVQEEKPQNNTEVNTDSEETNNAVVEASEQDDTSAKTNSSLSTSGQSQIAEENVPEQNRSAKRNSHTSKKNSGAFAFSQSEKIKTRPTDSNTPQGVTAKTEDSRPDTSQTNLEKEGIAANTDEEAAQEEKAAAVQDPDELLRLANQEEAIADTDEESENSKSARWGIAPIVAPVYYGDFGGSGIDPQFADNAKRGDINLSYGVQVSYALNDKFKLRAGINRVDLGYRTEQVAFSPSIQANALRSVDYNKSASQVQVSTFNNREDVSNSIPNAPVSEEFAASNFASPSSTLRQQLGYIEVPLEAEYALIDKKIGMQIIGGFSTLFLNDDSVILEEGSRFSTELGSSNSLNNTSFSTNIGLGFDYRITPTLEFNLEPMFKYQLNAYTNGVSDFKPYYMGIYTGINLKF</sequence>
<accession>A0ABS8GSB8</accession>
<dbReference type="SUPFAM" id="SSF56925">
    <property type="entry name" value="OMPA-like"/>
    <property type="match status" value="1"/>
</dbReference>
<proteinExistence type="predicted"/>
<evidence type="ECO:0000313" key="4">
    <source>
        <dbReference type="EMBL" id="MCC4212137.1"/>
    </source>
</evidence>
<keyword evidence="2" id="KW-0472">Membrane</keyword>
<dbReference type="Pfam" id="PF13568">
    <property type="entry name" value="OMP_b-brl_2"/>
    <property type="match status" value="1"/>
</dbReference>
<dbReference type="RefSeq" id="WP_228229229.1">
    <property type="nucleotide sequence ID" value="NZ_JAJGMW010000005.1"/>
</dbReference>
<keyword evidence="2" id="KW-0812">Transmembrane</keyword>
<organism evidence="4 5">
    <name type="scientific">Leeuwenhoekiella parthenopeia</name>
    <dbReference type="NCBI Taxonomy" id="2890320"/>
    <lineage>
        <taxon>Bacteria</taxon>
        <taxon>Pseudomonadati</taxon>
        <taxon>Bacteroidota</taxon>
        <taxon>Flavobacteriia</taxon>
        <taxon>Flavobacteriales</taxon>
        <taxon>Flavobacteriaceae</taxon>
        <taxon>Leeuwenhoekiella</taxon>
    </lineage>
</organism>
<protein>
    <submittedName>
        <fullName evidence="4">PorT family protein</fullName>
    </submittedName>
</protein>
<feature type="compositionally biased region" description="Polar residues" evidence="1">
    <location>
        <begin position="165"/>
        <end position="174"/>
    </location>
</feature>
<feature type="domain" description="Outer membrane protein beta-barrel" evidence="3">
    <location>
        <begin position="273"/>
        <end position="449"/>
    </location>
</feature>
<evidence type="ECO:0000256" key="1">
    <source>
        <dbReference type="SAM" id="MobiDB-lite"/>
    </source>
</evidence>
<keyword evidence="2" id="KW-1133">Transmembrane helix</keyword>
<dbReference type="InterPro" id="IPR025665">
    <property type="entry name" value="Beta-barrel_OMP_2"/>
</dbReference>
<feature type="transmembrane region" description="Helical" evidence="2">
    <location>
        <begin position="44"/>
        <end position="65"/>
    </location>
</feature>
<feature type="compositionally biased region" description="Basic residues" evidence="1">
    <location>
        <begin position="137"/>
        <end position="146"/>
    </location>
</feature>
<evidence type="ECO:0000259" key="3">
    <source>
        <dbReference type="Pfam" id="PF13568"/>
    </source>
</evidence>
<feature type="region of interest" description="Disordered" evidence="1">
    <location>
        <begin position="71"/>
        <end position="216"/>
    </location>
</feature>
<gene>
    <name evidence="4" type="ORF">LLW17_05345</name>
</gene>
<dbReference type="EMBL" id="JAJGMW010000005">
    <property type="protein sequence ID" value="MCC4212137.1"/>
    <property type="molecule type" value="Genomic_DNA"/>
</dbReference>
<dbReference type="InterPro" id="IPR011250">
    <property type="entry name" value="OMP/PagP_B-barrel"/>
</dbReference>
<comment type="caution">
    <text evidence="4">The sequence shown here is derived from an EMBL/GenBank/DDBJ whole genome shotgun (WGS) entry which is preliminary data.</text>
</comment>